<dbReference type="AlphaFoldDB" id="A0A1W1ZXX3"/>
<accession>A0A1W1ZXX3</accession>
<proteinExistence type="predicted"/>
<dbReference type="Proteomes" id="UP000192393">
    <property type="component" value="Unassembled WGS sequence"/>
</dbReference>
<dbReference type="STRING" id="1434700.SAMN06296427_103304"/>
<dbReference type="OrthoDB" id="978691at2"/>
<evidence type="ECO:0008006" key="3">
    <source>
        <dbReference type="Google" id="ProtNLM"/>
    </source>
</evidence>
<protein>
    <recommendedName>
        <fullName evidence="3">ABC transporter ATPase</fullName>
    </recommendedName>
</protein>
<dbReference type="EMBL" id="FWXS01000003">
    <property type="protein sequence ID" value="SMC52991.1"/>
    <property type="molecule type" value="Genomic_DNA"/>
</dbReference>
<gene>
    <name evidence="1" type="ORF">SAMN06296427_103304</name>
</gene>
<evidence type="ECO:0000313" key="1">
    <source>
        <dbReference type="EMBL" id="SMC52991.1"/>
    </source>
</evidence>
<sequence>MNSQYSNTSPNLPPDSKIWIFQSTRNFNEEEITEIEQKLDSFMREWNAHGTALTGTYAIPYDRFIVVAVDENKAMASGCSIDSMTRQIKLLEEKYNFGLLNRMLVSYKIDEEIITIPLSEFKQKVKANQIPDEASVFHNGITKLSDFEESWESPLHESWVKHLLQVGLN</sequence>
<organism evidence="1 2">
    <name type="scientific">Moheibacter sediminis</name>
    <dbReference type="NCBI Taxonomy" id="1434700"/>
    <lineage>
        <taxon>Bacteria</taxon>
        <taxon>Pseudomonadati</taxon>
        <taxon>Bacteroidota</taxon>
        <taxon>Flavobacteriia</taxon>
        <taxon>Flavobacteriales</taxon>
        <taxon>Weeksellaceae</taxon>
        <taxon>Moheibacter</taxon>
    </lineage>
</organism>
<keyword evidence="2" id="KW-1185">Reference proteome</keyword>
<dbReference type="RefSeq" id="WP_084016879.1">
    <property type="nucleotide sequence ID" value="NZ_FWXS01000003.1"/>
</dbReference>
<reference evidence="1 2" key="1">
    <citation type="submission" date="2017-04" db="EMBL/GenBank/DDBJ databases">
        <authorList>
            <person name="Afonso C.L."/>
            <person name="Miller P.J."/>
            <person name="Scott M.A."/>
            <person name="Spackman E."/>
            <person name="Goraichik I."/>
            <person name="Dimitrov K.M."/>
            <person name="Suarez D.L."/>
            <person name="Swayne D.E."/>
        </authorList>
    </citation>
    <scope>NUCLEOTIDE SEQUENCE [LARGE SCALE GENOMIC DNA]</scope>
    <source>
        <strain evidence="1 2">CGMCC 1.12708</strain>
    </source>
</reference>
<name>A0A1W1ZXX3_9FLAO</name>
<evidence type="ECO:0000313" key="2">
    <source>
        <dbReference type="Proteomes" id="UP000192393"/>
    </source>
</evidence>